<dbReference type="Gene3D" id="3.30.420.40">
    <property type="match status" value="1"/>
</dbReference>
<dbReference type="AlphaFoldDB" id="A0A8X7VK87"/>
<evidence type="ECO:0000313" key="1">
    <source>
        <dbReference type="EMBL" id="KAG2312856.1"/>
    </source>
</evidence>
<name>A0A8X7VK87_BRACI</name>
<dbReference type="EMBL" id="JAAMPC010000005">
    <property type="protein sequence ID" value="KAG2312856.1"/>
    <property type="molecule type" value="Genomic_DNA"/>
</dbReference>
<dbReference type="Proteomes" id="UP000886595">
    <property type="component" value="Unassembled WGS sequence"/>
</dbReference>
<reference evidence="1 2" key="1">
    <citation type="submission" date="2020-02" db="EMBL/GenBank/DDBJ databases">
        <authorList>
            <person name="Ma Q."/>
            <person name="Huang Y."/>
            <person name="Song X."/>
            <person name="Pei D."/>
        </authorList>
    </citation>
    <scope>NUCLEOTIDE SEQUENCE [LARGE SCALE GENOMIC DNA]</scope>
    <source>
        <strain evidence="1">Sxm20200214</strain>
        <tissue evidence="1">Leaf</tissue>
    </source>
</reference>
<proteinExistence type="predicted"/>
<protein>
    <submittedName>
        <fullName evidence="1">Uncharacterized protein</fullName>
    </submittedName>
</protein>
<keyword evidence="2" id="KW-1185">Reference proteome</keyword>
<accession>A0A8X7VK87</accession>
<organism evidence="1 2">
    <name type="scientific">Brassica carinata</name>
    <name type="common">Ethiopian mustard</name>
    <name type="synonym">Abyssinian cabbage</name>
    <dbReference type="NCBI Taxonomy" id="52824"/>
    <lineage>
        <taxon>Eukaryota</taxon>
        <taxon>Viridiplantae</taxon>
        <taxon>Streptophyta</taxon>
        <taxon>Embryophyta</taxon>
        <taxon>Tracheophyta</taxon>
        <taxon>Spermatophyta</taxon>
        <taxon>Magnoliopsida</taxon>
        <taxon>eudicotyledons</taxon>
        <taxon>Gunneridae</taxon>
        <taxon>Pentapetalae</taxon>
        <taxon>rosids</taxon>
        <taxon>malvids</taxon>
        <taxon>Brassicales</taxon>
        <taxon>Brassicaceae</taxon>
        <taxon>Brassiceae</taxon>
        <taxon>Brassica</taxon>
    </lineage>
</organism>
<evidence type="ECO:0000313" key="2">
    <source>
        <dbReference type="Proteomes" id="UP000886595"/>
    </source>
</evidence>
<gene>
    <name evidence="1" type="ORF">Bca52824_024413</name>
</gene>
<sequence>MFSWFVVCVDGQGERRSCSMNDASSVPGDHRGWEEGDLRSKESNWLLVLSGSVVLRTKVIYQPSMIRMENTGIHEKTYNSLMKGDVDIRKRTCTVKHRDQWWKHIFFEIANNLS</sequence>
<comment type="caution">
    <text evidence="1">The sequence shown here is derived from an EMBL/GenBank/DDBJ whole genome shotgun (WGS) entry which is preliminary data.</text>
</comment>